<accession>A0A517RKN1</accession>
<name>A0A517RKN1_9PLAN</name>
<dbReference type="RefSeq" id="WP_145219783.1">
    <property type="nucleotide sequence ID" value="NZ_CP036269.1"/>
</dbReference>
<keyword evidence="2" id="KW-1185">Reference proteome</keyword>
<proteinExistence type="predicted"/>
<dbReference type="AlphaFoldDB" id="A0A517RKN1"/>
<organism evidence="1 2">
    <name type="scientific">Gimesia alba</name>
    <dbReference type="NCBI Taxonomy" id="2527973"/>
    <lineage>
        <taxon>Bacteria</taxon>
        <taxon>Pseudomonadati</taxon>
        <taxon>Planctomycetota</taxon>
        <taxon>Planctomycetia</taxon>
        <taxon>Planctomycetales</taxon>
        <taxon>Planctomycetaceae</taxon>
        <taxon>Gimesia</taxon>
    </lineage>
</organism>
<dbReference type="OrthoDB" id="274017at2"/>
<sequence>MKVNQSTKIRRLVTRSLFLSLLTGTVGLGFGISRAEAESWMFNRSYYSHQLPPEVAARYPRPQSRSAYRLPQLATTPGFALKGARRWNYVRLYNGNSYDTTILRSDTFDVVSP</sequence>
<dbReference type="KEGG" id="gaz:Pan241w_44910"/>
<evidence type="ECO:0000313" key="2">
    <source>
        <dbReference type="Proteomes" id="UP000317171"/>
    </source>
</evidence>
<evidence type="ECO:0000313" key="1">
    <source>
        <dbReference type="EMBL" id="QDT44382.1"/>
    </source>
</evidence>
<protein>
    <submittedName>
        <fullName evidence="1">Uncharacterized protein</fullName>
    </submittedName>
</protein>
<dbReference type="EMBL" id="CP036269">
    <property type="protein sequence ID" value="QDT44382.1"/>
    <property type="molecule type" value="Genomic_DNA"/>
</dbReference>
<reference evidence="1 2" key="1">
    <citation type="submission" date="2019-02" db="EMBL/GenBank/DDBJ databases">
        <title>Deep-cultivation of Planctomycetes and their phenomic and genomic characterization uncovers novel biology.</title>
        <authorList>
            <person name="Wiegand S."/>
            <person name="Jogler M."/>
            <person name="Boedeker C."/>
            <person name="Pinto D."/>
            <person name="Vollmers J."/>
            <person name="Rivas-Marin E."/>
            <person name="Kohn T."/>
            <person name="Peeters S.H."/>
            <person name="Heuer A."/>
            <person name="Rast P."/>
            <person name="Oberbeckmann S."/>
            <person name="Bunk B."/>
            <person name="Jeske O."/>
            <person name="Meyerdierks A."/>
            <person name="Storesund J.E."/>
            <person name="Kallscheuer N."/>
            <person name="Luecker S."/>
            <person name="Lage O.M."/>
            <person name="Pohl T."/>
            <person name="Merkel B.J."/>
            <person name="Hornburger P."/>
            <person name="Mueller R.-W."/>
            <person name="Bruemmer F."/>
            <person name="Labrenz M."/>
            <person name="Spormann A.M."/>
            <person name="Op den Camp H."/>
            <person name="Overmann J."/>
            <person name="Amann R."/>
            <person name="Jetten M.S.M."/>
            <person name="Mascher T."/>
            <person name="Medema M.H."/>
            <person name="Devos D.P."/>
            <person name="Kaster A.-K."/>
            <person name="Ovreas L."/>
            <person name="Rohde M."/>
            <person name="Galperin M.Y."/>
            <person name="Jogler C."/>
        </authorList>
    </citation>
    <scope>NUCLEOTIDE SEQUENCE [LARGE SCALE GENOMIC DNA]</scope>
    <source>
        <strain evidence="1 2">Pan241w</strain>
    </source>
</reference>
<dbReference type="Proteomes" id="UP000317171">
    <property type="component" value="Chromosome"/>
</dbReference>
<gene>
    <name evidence="1" type="ORF">Pan241w_44910</name>
</gene>